<accession>X1TAK5</accession>
<proteinExistence type="predicted"/>
<feature type="non-terminal residue" evidence="1">
    <location>
        <position position="1"/>
    </location>
</feature>
<protein>
    <submittedName>
        <fullName evidence="1">Uncharacterized protein</fullName>
    </submittedName>
</protein>
<reference evidence="1" key="1">
    <citation type="journal article" date="2014" name="Front. Microbiol.">
        <title>High frequency of phylogenetically diverse reductive dehalogenase-homologous genes in deep subseafloor sedimentary metagenomes.</title>
        <authorList>
            <person name="Kawai M."/>
            <person name="Futagami T."/>
            <person name="Toyoda A."/>
            <person name="Takaki Y."/>
            <person name="Nishi S."/>
            <person name="Hori S."/>
            <person name="Arai W."/>
            <person name="Tsubouchi T."/>
            <person name="Morono Y."/>
            <person name="Uchiyama I."/>
            <person name="Ito T."/>
            <person name="Fujiyama A."/>
            <person name="Inagaki F."/>
            <person name="Takami H."/>
        </authorList>
    </citation>
    <scope>NUCLEOTIDE SEQUENCE</scope>
    <source>
        <strain evidence="1">Expedition CK06-06</strain>
    </source>
</reference>
<dbReference type="AlphaFoldDB" id="X1TAK5"/>
<evidence type="ECO:0000313" key="1">
    <source>
        <dbReference type="EMBL" id="GAJ02373.1"/>
    </source>
</evidence>
<name>X1TAK5_9ZZZZ</name>
<organism evidence="1">
    <name type="scientific">marine sediment metagenome</name>
    <dbReference type="NCBI Taxonomy" id="412755"/>
    <lineage>
        <taxon>unclassified sequences</taxon>
        <taxon>metagenomes</taxon>
        <taxon>ecological metagenomes</taxon>
    </lineage>
</organism>
<sequence length="44" mass="5315">TWEQIHRQISQIIQGEMPEGLVNREVWDRLKLQSKLKKLQESLK</sequence>
<gene>
    <name evidence="1" type="ORF">S12H4_30276</name>
</gene>
<comment type="caution">
    <text evidence="1">The sequence shown here is derived from an EMBL/GenBank/DDBJ whole genome shotgun (WGS) entry which is preliminary data.</text>
</comment>
<dbReference type="EMBL" id="BARW01017546">
    <property type="protein sequence ID" value="GAJ02373.1"/>
    <property type="molecule type" value="Genomic_DNA"/>
</dbReference>